<accession>A0ABU0LZB9</accession>
<evidence type="ECO:0000259" key="1">
    <source>
        <dbReference type="PROSITE" id="PS51480"/>
    </source>
</evidence>
<evidence type="ECO:0000313" key="3">
    <source>
        <dbReference type="Proteomes" id="UP001240643"/>
    </source>
</evidence>
<organism evidence="2 3">
    <name type="scientific">Mycoplasmoides fastidiosum</name>
    <dbReference type="NCBI Taxonomy" id="92758"/>
    <lineage>
        <taxon>Bacteria</taxon>
        <taxon>Bacillati</taxon>
        <taxon>Mycoplasmatota</taxon>
        <taxon>Mycoplasmoidales</taxon>
        <taxon>Mycoplasmoidaceae</taxon>
        <taxon>Mycoplasmoides</taxon>
    </lineage>
</organism>
<dbReference type="SMART" id="SM01121">
    <property type="entry name" value="Dak1_2"/>
    <property type="match status" value="1"/>
</dbReference>
<dbReference type="Gene3D" id="1.25.40.340">
    <property type="match status" value="1"/>
</dbReference>
<dbReference type="PROSITE" id="PS51480">
    <property type="entry name" value="DHAL"/>
    <property type="match status" value="1"/>
</dbReference>
<dbReference type="InterPro" id="IPR048394">
    <property type="entry name" value="FakA-like_M"/>
</dbReference>
<dbReference type="Pfam" id="PF02734">
    <property type="entry name" value="Dak2"/>
    <property type="match status" value="1"/>
</dbReference>
<dbReference type="SUPFAM" id="SSF101473">
    <property type="entry name" value="DhaL-like"/>
    <property type="match status" value="1"/>
</dbReference>
<comment type="caution">
    <text evidence="2">The sequence shown here is derived from an EMBL/GenBank/DDBJ whole genome shotgun (WGS) entry which is preliminary data.</text>
</comment>
<dbReference type="PANTHER" id="PTHR33434">
    <property type="entry name" value="DEGV DOMAIN-CONTAINING PROTEIN DR_1986-RELATED"/>
    <property type="match status" value="1"/>
</dbReference>
<protein>
    <submittedName>
        <fullName evidence="2">DAK2 domain fusion protein YloV</fullName>
    </submittedName>
</protein>
<dbReference type="InterPro" id="IPR033470">
    <property type="entry name" value="FakA-like_C"/>
</dbReference>
<dbReference type="RefSeq" id="WP_256547253.1">
    <property type="nucleotide sequence ID" value="NZ_CP101809.1"/>
</dbReference>
<dbReference type="InterPro" id="IPR036117">
    <property type="entry name" value="DhaL_dom_sf"/>
</dbReference>
<proteinExistence type="predicted"/>
<keyword evidence="3" id="KW-1185">Reference proteome</keyword>
<name>A0ABU0LZB9_9BACT</name>
<dbReference type="SMART" id="SM01120">
    <property type="entry name" value="Dak2"/>
    <property type="match status" value="1"/>
</dbReference>
<reference evidence="2" key="1">
    <citation type="submission" date="2023-07" db="EMBL/GenBank/DDBJ databases">
        <title>Genomic Encyclopedia of Type Strains, Phase IV (KMG-IV): sequencing the most valuable type-strain genomes for metagenomic binning, comparative biology and taxonomic classification.</title>
        <authorList>
            <person name="Goeker M."/>
        </authorList>
    </citation>
    <scope>NUCLEOTIDE SEQUENCE [LARGE SCALE GENOMIC DNA]</scope>
    <source>
        <strain evidence="2">DSM 21204</strain>
    </source>
</reference>
<dbReference type="InterPro" id="IPR050270">
    <property type="entry name" value="DegV_domain_contain"/>
</dbReference>
<sequence>MNNKQITFSKLKEMLIKGIDNIIAQSDYINDLNVFPVPDGDTGLNLKQTLSKAMEAVSHQNFNGINDFSKTFARETLMNARGNSGIIISRVIRGLTMPLDHCVDDVNLDDFFNAFQKSYEISYTAVQNPTEGTMLSVTRFIAEALETQKPNIESIEQLLTIVYAAAANAVIQSPNLLPVLKENNAIDSGAFALLQFYRGFLEANDLPITEYNLFQELSVQSAKDQQKELLKQKQSNFEEKSGFGYCCEFVLRLGLKIAPNQKTKRDYQYDEIINDLDAYNAESVVIVQEDDILKIHAHLLAPDKLLKIGQRYGEFISVKIENMNLQFQEHIADRFQKYESDDLILDKKSAIFTFLPTTELKQFVHDRYGLDYLWDLEAQGSPNNKHLVEEFYETKAQRIYVFAINAKQKRKLTNAEQFINRKQNLQIIQVSSYMNALFLLSFYEKRRPNWWNKKLLQRIAQYFNHLFITEKVNSNDNTKSFVLKNGRKTVLESSNLIEVSEKMLEIFLRIRSSFKTFDVVLLYNDQTANQTIPHITQLLKQDQRVIEVHDFFVESEKNLLTIGLIKNGEEN</sequence>
<evidence type="ECO:0000313" key="2">
    <source>
        <dbReference type="EMBL" id="MDQ0514055.1"/>
    </source>
</evidence>
<dbReference type="EMBL" id="JAUSWO010000001">
    <property type="protein sequence ID" value="MDQ0514055.1"/>
    <property type="molecule type" value="Genomic_DNA"/>
</dbReference>
<dbReference type="PANTHER" id="PTHR33434:SF4">
    <property type="entry name" value="PHOSPHATASE PROTEIN"/>
    <property type="match status" value="1"/>
</dbReference>
<dbReference type="Pfam" id="PF21645">
    <property type="entry name" value="FakA-like_M"/>
    <property type="match status" value="1"/>
</dbReference>
<gene>
    <name evidence="2" type="ORF">J2Z62_000493</name>
</gene>
<dbReference type="InterPro" id="IPR004007">
    <property type="entry name" value="DhaL_dom"/>
</dbReference>
<feature type="domain" description="DhaL" evidence="1">
    <location>
        <begin position="9"/>
        <end position="202"/>
    </location>
</feature>
<dbReference type="Proteomes" id="UP001240643">
    <property type="component" value="Unassembled WGS sequence"/>
</dbReference>